<dbReference type="Gene3D" id="3.40.50.1820">
    <property type="entry name" value="alpha/beta hydrolase"/>
    <property type="match status" value="1"/>
</dbReference>
<dbReference type="GO" id="GO:0003824">
    <property type="term" value="F:catalytic activity"/>
    <property type="evidence" value="ECO:0007669"/>
    <property type="project" value="UniProtKB-ARBA"/>
</dbReference>
<evidence type="ECO:0000259" key="1">
    <source>
        <dbReference type="Pfam" id="PF00561"/>
    </source>
</evidence>
<dbReference type="EMBL" id="LT629772">
    <property type="protein sequence ID" value="SDR95127.1"/>
    <property type="molecule type" value="Genomic_DNA"/>
</dbReference>
<dbReference type="InterPro" id="IPR000073">
    <property type="entry name" value="AB_hydrolase_1"/>
</dbReference>
<proteinExistence type="predicted"/>
<dbReference type="STRING" id="630515.SAMN04489812_0417"/>
<evidence type="ECO:0000313" key="3">
    <source>
        <dbReference type="Proteomes" id="UP000199103"/>
    </source>
</evidence>
<reference evidence="2 3" key="1">
    <citation type="submission" date="2016-10" db="EMBL/GenBank/DDBJ databases">
        <authorList>
            <person name="de Groot N.N."/>
        </authorList>
    </citation>
    <scope>NUCLEOTIDE SEQUENCE [LARGE SCALE GENOMIC DNA]</scope>
    <source>
        <strain evidence="2 3">DSM 21800</strain>
    </source>
</reference>
<dbReference type="RefSeq" id="WP_157683154.1">
    <property type="nucleotide sequence ID" value="NZ_LT629772.1"/>
</dbReference>
<dbReference type="SUPFAM" id="SSF53474">
    <property type="entry name" value="alpha/beta-Hydrolases"/>
    <property type="match status" value="1"/>
</dbReference>
<name>A0A1H1N864_9ACTN</name>
<dbReference type="OrthoDB" id="9770427at2"/>
<dbReference type="Pfam" id="PF00561">
    <property type="entry name" value="Abhydrolase_1"/>
    <property type="match status" value="1"/>
</dbReference>
<organism evidence="2 3">
    <name type="scientific">Microlunatus soli</name>
    <dbReference type="NCBI Taxonomy" id="630515"/>
    <lineage>
        <taxon>Bacteria</taxon>
        <taxon>Bacillati</taxon>
        <taxon>Actinomycetota</taxon>
        <taxon>Actinomycetes</taxon>
        <taxon>Propionibacteriales</taxon>
        <taxon>Propionibacteriaceae</taxon>
        <taxon>Microlunatus</taxon>
    </lineage>
</organism>
<sequence>MAKVTTASSPTIGQKLSGWLMDYGYAAYWMFRAVAGRGKPDLRLHPLTAPRSPVLLIPGVFESWRFMQPVAEHLFRDGRPVHVLDKLGYNTGAIPDMAAIAGDYIEREKLRDLTVIAHSKGGLIAKQVLGQTDALDRIRHVITINTPFSGSRYANLFLLSSVRMFGPSAPIIQALSSETAVNGRISSLYSVFDPHVPETGRLAGARNIVLPTVGHFRPLRPSTPCG</sequence>
<accession>A0A1H1N864</accession>
<feature type="domain" description="AB hydrolase-1" evidence="1">
    <location>
        <begin position="53"/>
        <end position="162"/>
    </location>
</feature>
<keyword evidence="3" id="KW-1185">Reference proteome</keyword>
<dbReference type="InterPro" id="IPR029058">
    <property type="entry name" value="AB_hydrolase_fold"/>
</dbReference>
<protein>
    <recommendedName>
        <fullName evidence="1">AB hydrolase-1 domain-containing protein</fullName>
    </recommendedName>
</protein>
<evidence type="ECO:0000313" key="2">
    <source>
        <dbReference type="EMBL" id="SDR95127.1"/>
    </source>
</evidence>
<gene>
    <name evidence="2" type="ORF">SAMN04489812_0417</name>
</gene>
<dbReference type="AlphaFoldDB" id="A0A1H1N864"/>
<dbReference type="Proteomes" id="UP000199103">
    <property type="component" value="Chromosome I"/>
</dbReference>